<dbReference type="Proteomes" id="UP000243065">
    <property type="component" value="Unassembled WGS sequence"/>
</dbReference>
<dbReference type="InterPro" id="IPR027417">
    <property type="entry name" value="P-loop_NTPase"/>
</dbReference>
<dbReference type="NCBIfam" id="TIGR03878">
    <property type="entry name" value="thermo_KaiC_2"/>
    <property type="match status" value="1"/>
</dbReference>
<evidence type="ECO:0000313" key="3">
    <source>
        <dbReference type="Proteomes" id="UP000243065"/>
    </source>
</evidence>
<feature type="domain" description="KaiC" evidence="1">
    <location>
        <begin position="51"/>
        <end position="314"/>
    </location>
</feature>
<dbReference type="InterPro" id="IPR051347">
    <property type="entry name" value="Circadian_clock_KaiC-rel"/>
</dbReference>
<dbReference type="Pfam" id="PF06745">
    <property type="entry name" value="ATPase"/>
    <property type="match status" value="1"/>
</dbReference>
<dbReference type="EMBL" id="CZVU01000034">
    <property type="protein sequence ID" value="CUT01238.1"/>
    <property type="molecule type" value="Genomic_DNA"/>
</dbReference>
<dbReference type="PROSITE" id="PS51146">
    <property type="entry name" value="KAIC"/>
    <property type="match status" value="1"/>
</dbReference>
<accession>A0A656D7B5</accession>
<reference evidence="2 3" key="1">
    <citation type="submission" date="2015-11" db="EMBL/GenBank/DDBJ databases">
        <authorList>
            <person name="Varghese N."/>
        </authorList>
    </citation>
    <scope>NUCLEOTIDE SEQUENCE [LARGE SCALE GENOMIC DNA]</scope>
    <source>
        <strain evidence="2 3">JGI-24</strain>
    </source>
</reference>
<protein>
    <submittedName>
        <fullName evidence="2">KaiC domain protein, AF_0795 family</fullName>
    </submittedName>
</protein>
<dbReference type="InterPro" id="IPR010624">
    <property type="entry name" value="KaiC_dom"/>
</dbReference>
<dbReference type="GO" id="GO:0005524">
    <property type="term" value="F:ATP binding"/>
    <property type="evidence" value="ECO:0007669"/>
    <property type="project" value="InterPro"/>
</dbReference>
<dbReference type="PANTHER" id="PTHR42926">
    <property type="match status" value="1"/>
</dbReference>
<dbReference type="CDD" id="cd01124">
    <property type="entry name" value="KaiC-like"/>
    <property type="match status" value="1"/>
</dbReference>
<evidence type="ECO:0000259" key="1">
    <source>
        <dbReference type="PROSITE" id="PS51146"/>
    </source>
</evidence>
<dbReference type="InterPro" id="IPR022373">
    <property type="entry name" value="KaiC_containing"/>
</dbReference>
<evidence type="ECO:0000313" key="2">
    <source>
        <dbReference type="EMBL" id="CUT01238.1"/>
    </source>
</evidence>
<sequence>MNSSKGQLIRRRKQMPKQNLEKEEIIEKDIEIVEDAILTFKETSKKAPEIKGIPTGIEGLDELFFTATIENGKPKLIPLGGIPQYSVFNITGISDTGKSLMAEQFAIKQASLGNSVAFITVESPAHFVASSMKLRAIAMGVDEKNIDENIVFIDAASYGKLREDIPTLLNTLAYAIKRYKIKFTVIDSVTGLYEAKEMIARVVVRQLFNFMKKWYQTAIFVSQKRSGQEELSAEAAGGFAIPHIVDGTIVLSKVLINNQYAEKIYKRPIGEMVRLFRIDGCRMSGHSTETYLLEIDQTGLVKIGPSLKEIANKK</sequence>
<dbReference type="SUPFAM" id="SSF52540">
    <property type="entry name" value="P-loop containing nucleoside triphosphate hydrolases"/>
    <property type="match status" value="1"/>
</dbReference>
<dbReference type="PANTHER" id="PTHR42926:SF1">
    <property type="entry name" value="CIRCADIAN CLOCK OSCILLATOR PROTEIN KAIC 1"/>
    <property type="match status" value="1"/>
</dbReference>
<keyword evidence="3" id="KW-1185">Reference proteome</keyword>
<dbReference type="InterPro" id="IPR014774">
    <property type="entry name" value="KaiC-like_dom"/>
</dbReference>
<proteinExistence type="predicted"/>
<gene>
    <name evidence="2" type="ORF">JGI24_00909</name>
</gene>
<dbReference type="AlphaFoldDB" id="A0A656D7B5"/>
<dbReference type="Gene3D" id="3.40.50.300">
    <property type="entry name" value="P-loop containing nucleotide triphosphate hydrolases"/>
    <property type="match status" value="1"/>
</dbReference>
<organism evidence="2 3">
    <name type="scientific">Kryptobacter tengchongensis</name>
    <dbReference type="NCBI Taxonomy" id="1643429"/>
    <lineage>
        <taxon>Bacteria</taxon>
        <taxon>Pseudomonadati</taxon>
        <taxon>Candidatus Kryptoniota</taxon>
        <taxon>Candidatus Kryptobacter</taxon>
    </lineage>
</organism>
<name>A0A656D7B5_KRYT1</name>